<reference evidence="2 3" key="1">
    <citation type="submission" date="2018-10" db="EMBL/GenBank/DDBJ databases">
        <title>Improved assembly of the deer mouse Peromyscus maniculatus genome.</title>
        <authorList>
            <person name="Lassance J.-M."/>
            <person name="Hoekstra H.E."/>
        </authorList>
    </citation>
    <scope>NUCLEOTIDE SEQUENCE [LARGE SCALE GENOMIC DNA]</scope>
</reference>
<feature type="transmembrane region" description="Helical" evidence="1">
    <location>
        <begin position="33"/>
        <end position="55"/>
    </location>
</feature>
<reference evidence="2" key="3">
    <citation type="submission" date="2025-09" db="UniProtKB">
        <authorList>
            <consortium name="Ensembl"/>
        </authorList>
    </citation>
    <scope>IDENTIFICATION</scope>
</reference>
<accession>A0A8C8TF64</accession>
<keyword evidence="1" id="KW-0812">Transmembrane</keyword>
<organism evidence="2 3">
    <name type="scientific">Peromyscus maniculatus bairdii</name>
    <name type="common">Prairie deer mouse</name>
    <dbReference type="NCBI Taxonomy" id="230844"/>
    <lineage>
        <taxon>Eukaryota</taxon>
        <taxon>Metazoa</taxon>
        <taxon>Chordata</taxon>
        <taxon>Craniata</taxon>
        <taxon>Vertebrata</taxon>
        <taxon>Euteleostomi</taxon>
        <taxon>Mammalia</taxon>
        <taxon>Eutheria</taxon>
        <taxon>Euarchontoglires</taxon>
        <taxon>Glires</taxon>
        <taxon>Rodentia</taxon>
        <taxon>Myomorpha</taxon>
        <taxon>Muroidea</taxon>
        <taxon>Cricetidae</taxon>
        <taxon>Neotominae</taxon>
        <taxon>Peromyscus</taxon>
    </lineage>
</organism>
<keyword evidence="1" id="KW-1133">Transmembrane helix</keyword>
<dbReference type="Ensembl" id="ENSPEMT00000013636.2">
    <property type="protein sequence ID" value="ENSPEMP00000009466.1"/>
    <property type="gene ID" value="ENSPEMG00000010765.2"/>
</dbReference>
<evidence type="ECO:0000313" key="2">
    <source>
        <dbReference type="Ensembl" id="ENSPEMP00000009466.1"/>
    </source>
</evidence>
<evidence type="ECO:0000256" key="1">
    <source>
        <dbReference type="SAM" id="Phobius"/>
    </source>
</evidence>
<keyword evidence="1" id="KW-0472">Membrane</keyword>
<dbReference type="GeneTree" id="ENSGT01030000234883"/>
<reference evidence="2" key="2">
    <citation type="submission" date="2025-08" db="UniProtKB">
        <authorList>
            <consortium name="Ensembl"/>
        </authorList>
    </citation>
    <scope>IDENTIFICATION</scope>
</reference>
<dbReference type="AlphaFoldDB" id="A0A8C8TF64"/>
<protein>
    <submittedName>
        <fullName evidence="2">Uncharacterized protein</fullName>
    </submittedName>
</protein>
<keyword evidence="3" id="KW-1185">Reference proteome</keyword>
<proteinExistence type="predicted"/>
<name>A0A8C8TF64_PERMB</name>
<sequence length="88" mass="9379">MAGSRRLALALASAVLVFSDAGSLWIPTSHRNPGVVIAVCLLVSVLLIGSVFTAVRRCNRDAPAFHNLDTVSMSSVSQRLPFADRLQS</sequence>
<dbReference type="Proteomes" id="UP000694547">
    <property type="component" value="Chromosome 17"/>
</dbReference>
<evidence type="ECO:0000313" key="3">
    <source>
        <dbReference type="Proteomes" id="UP000694547"/>
    </source>
</evidence>